<dbReference type="Pfam" id="PF01430">
    <property type="entry name" value="HSP33"/>
    <property type="match status" value="1"/>
</dbReference>
<dbReference type="GO" id="GO:0044183">
    <property type="term" value="F:protein folding chaperone"/>
    <property type="evidence" value="ECO:0007669"/>
    <property type="project" value="TreeGrafter"/>
</dbReference>
<dbReference type="NCBIfam" id="NF002386">
    <property type="entry name" value="PRK01402.1"/>
    <property type="match status" value="1"/>
</dbReference>
<evidence type="ECO:0000256" key="2">
    <source>
        <dbReference type="ARBA" id="ARBA00022833"/>
    </source>
</evidence>
<evidence type="ECO:0000313" key="6">
    <source>
        <dbReference type="EMBL" id="ODR97563.1"/>
    </source>
</evidence>
<dbReference type="SUPFAM" id="SSF118352">
    <property type="entry name" value="HSP33 redox switch-like"/>
    <property type="match status" value="1"/>
</dbReference>
<dbReference type="STRING" id="1774970.AUC70_00475"/>
<reference evidence="6 7" key="1">
    <citation type="journal article" date="2016" name="Environ. Microbiol.">
        <title>New Methyloceanibacter diversity from North Sea sediments includes methanotroph containing solely the soluble methane monooxygenase.</title>
        <authorList>
            <person name="Vekeman B."/>
            <person name="Kerckhof F.M."/>
            <person name="Cremers G."/>
            <person name="de Vos P."/>
            <person name="Vandamme P."/>
            <person name="Boon N."/>
            <person name="Op den Camp H.J."/>
            <person name="Heylen K."/>
        </authorList>
    </citation>
    <scope>NUCLEOTIDE SEQUENCE [LARGE SCALE GENOMIC DNA]</scope>
    <source>
        <strain evidence="6 7">R-67176</strain>
    </source>
</reference>
<accession>A0A1E3VVK5</accession>
<dbReference type="Gene3D" id="3.55.30.10">
    <property type="entry name" value="Hsp33 domain"/>
    <property type="match status" value="1"/>
</dbReference>
<proteinExistence type="predicted"/>
<dbReference type="PANTHER" id="PTHR30111:SF1">
    <property type="entry name" value="33 KDA CHAPERONIN"/>
    <property type="match status" value="1"/>
</dbReference>
<keyword evidence="2" id="KW-0862">Zinc</keyword>
<evidence type="ECO:0000256" key="1">
    <source>
        <dbReference type="ARBA" id="ARBA00022490"/>
    </source>
</evidence>
<dbReference type="AlphaFoldDB" id="A0A1E3VVK5"/>
<keyword evidence="5" id="KW-0676">Redox-active center</keyword>
<evidence type="ECO:0000313" key="7">
    <source>
        <dbReference type="Proteomes" id="UP000094172"/>
    </source>
</evidence>
<dbReference type="CDD" id="cd00498">
    <property type="entry name" value="Hsp33"/>
    <property type="match status" value="1"/>
</dbReference>
<sequence>MEFALPADDVLLPFQAEQADVLGRLVKLGSTVDTILSRHDYPEPVSRLLGEAVALTALLGASLKSDGKLILQASTNGAVDLLVADFVVPGSMRAYARFDEKKLAALDHSDDAALLGTGHLAMTIDRGVDAERYQGVVPLEGSSLAEAADTYFKQSEQLPSFLRLAVARHFQAGENGEGAWTWRAGGLLVQKLTREGGIISPKRFEEDWTRAKSLAETVEDHELLDPTLAPERLLFRLFHEEQVRVYHAIELTTYCSCSRERVGEMLQRFSGEELSDMVVDGQLWVNCEFCNAHYDFDPKDFAPLRRHGPSLTRSSARSTW</sequence>
<name>A0A1E3VVK5_9HYPH</name>
<keyword evidence="1" id="KW-0963">Cytoplasm</keyword>
<dbReference type="Gene3D" id="1.10.287.480">
    <property type="entry name" value="helix hairpin bin"/>
    <property type="match status" value="1"/>
</dbReference>
<dbReference type="GO" id="GO:0042026">
    <property type="term" value="P:protein refolding"/>
    <property type="evidence" value="ECO:0007669"/>
    <property type="project" value="TreeGrafter"/>
</dbReference>
<dbReference type="InterPro" id="IPR016154">
    <property type="entry name" value="Heat_shock_Hsp33_C"/>
</dbReference>
<dbReference type="PANTHER" id="PTHR30111">
    <property type="entry name" value="33 KDA CHAPERONIN"/>
    <property type="match status" value="1"/>
</dbReference>
<evidence type="ECO:0008006" key="8">
    <source>
        <dbReference type="Google" id="ProtNLM"/>
    </source>
</evidence>
<dbReference type="Gene3D" id="3.90.1280.10">
    <property type="entry name" value="HSP33 redox switch-like"/>
    <property type="match status" value="1"/>
</dbReference>
<gene>
    <name evidence="6" type="ORF">AUC70_00475</name>
</gene>
<dbReference type="InterPro" id="IPR023212">
    <property type="entry name" value="Hsp33_helix_hairpin_bin_dom_sf"/>
</dbReference>
<dbReference type="Proteomes" id="UP000094172">
    <property type="component" value="Unassembled WGS sequence"/>
</dbReference>
<organism evidence="6 7">
    <name type="scientific">Methyloceanibacter stevinii</name>
    <dbReference type="NCBI Taxonomy" id="1774970"/>
    <lineage>
        <taxon>Bacteria</taxon>
        <taxon>Pseudomonadati</taxon>
        <taxon>Pseudomonadota</taxon>
        <taxon>Alphaproteobacteria</taxon>
        <taxon>Hyphomicrobiales</taxon>
        <taxon>Hyphomicrobiaceae</taxon>
        <taxon>Methyloceanibacter</taxon>
    </lineage>
</organism>
<dbReference type="EMBL" id="LPWE01000001">
    <property type="protein sequence ID" value="ODR97563.1"/>
    <property type="molecule type" value="Genomic_DNA"/>
</dbReference>
<keyword evidence="3" id="KW-1015">Disulfide bond</keyword>
<evidence type="ECO:0000256" key="5">
    <source>
        <dbReference type="ARBA" id="ARBA00023284"/>
    </source>
</evidence>
<dbReference type="SUPFAM" id="SSF64397">
    <property type="entry name" value="Hsp33 domain"/>
    <property type="match status" value="1"/>
</dbReference>
<keyword evidence="4" id="KW-0143">Chaperone</keyword>
<evidence type="ECO:0000256" key="4">
    <source>
        <dbReference type="ARBA" id="ARBA00023186"/>
    </source>
</evidence>
<dbReference type="GO" id="GO:0051082">
    <property type="term" value="F:unfolded protein binding"/>
    <property type="evidence" value="ECO:0007669"/>
    <property type="project" value="InterPro"/>
</dbReference>
<dbReference type="InterPro" id="IPR000397">
    <property type="entry name" value="Heat_shock_Hsp33"/>
</dbReference>
<comment type="caution">
    <text evidence="6">The sequence shown here is derived from an EMBL/GenBank/DDBJ whole genome shotgun (WGS) entry which is preliminary data.</text>
</comment>
<keyword evidence="7" id="KW-1185">Reference proteome</keyword>
<dbReference type="GO" id="GO:0005737">
    <property type="term" value="C:cytoplasm"/>
    <property type="evidence" value="ECO:0007669"/>
    <property type="project" value="InterPro"/>
</dbReference>
<protein>
    <recommendedName>
        <fullName evidence="8">Hsp33-like chaperonin</fullName>
    </recommendedName>
</protein>
<dbReference type="InterPro" id="IPR016153">
    <property type="entry name" value="Heat_shock_Hsp33_N"/>
</dbReference>
<evidence type="ECO:0000256" key="3">
    <source>
        <dbReference type="ARBA" id="ARBA00023157"/>
    </source>
</evidence>
<dbReference type="PIRSF" id="PIRSF005261">
    <property type="entry name" value="Heat_shock_Hsp33"/>
    <property type="match status" value="1"/>
</dbReference>